<dbReference type="Pfam" id="PF00392">
    <property type="entry name" value="GntR"/>
    <property type="match status" value="1"/>
</dbReference>
<keyword evidence="3" id="KW-0804">Transcription</keyword>
<protein>
    <submittedName>
        <fullName evidence="5">GntR family transcriptional regulator</fullName>
    </submittedName>
</protein>
<comment type="caution">
    <text evidence="5">The sequence shown here is derived from an EMBL/GenBank/DDBJ whole genome shotgun (WGS) entry which is preliminary data.</text>
</comment>
<keyword evidence="1" id="KW-0805">Transcription regulation</keyword>
<keyword evidence="2" id="KW-0238">DNA-binding</keyword>
<dbReference type="Gene3D" id="1.10.10.10">
    <property type="entry name" value="Winged helix-like DNA-binding domain superfamily/Winged helix DNA-binding domain"/>
    <property type="match status" value="1"/>
</dbReference>
<evidence type="ECO:0000259" key="4">
    <source>
        <dbReference type="PROSITE" id="PS50949"/>
    </source>
</evidence>
<dbReference type="SUPFAM" id="SSF48008">
    <property type="entry name" value="GntR ligand-binding domain-like"/>
    <property type="match status" value="1"/>
</dbReference>
<gene>
    <name evidence="5" type="ORF">ACFPIJ_52125</name>
</gene>
<dbReference type="SMART" id="SM00345">
    <property type="entry name" value="HTH_GNTR"/>
    <property type="match status" value="1"/>
</dbReference>
<reference evidence="6" key="1">
    <citation type="journal article" date="2019" name="Int. J. Syst. Evol. Microbiol.">
        <title>The Global Catalogue of Microorganisms (GCM) 10K type strain sequencing project: providing services to taxonomists for standard genome sequencing and annotation.</title>
        <authorList>
            <consortium name="The Broad Institute Genomics Platform"/>
            <consortium name="The Broad Institute Genome Sequencing Center for Infectious Disease"/>
            <person name="Wu L."/>
            <person name="Ma J."/>
        </authorList>
    </citation>
    <scope>NUCLEOTIDE SEQUENCE [LARGE SCALE GENOMIC DNA]</scope>
    <source>
        <strain evidence="6">CGMCC 4.7152</strain>
    </source>
</reference>
<dbReference type="Proteomes" id="UP001595912">
    <property type="component" value="Unassembled WGS sequence"/>
</dbReference>
<organism evidence="5 6">
    <name type="scientific">Dactylosporangium cerinum</name>
    <dbReference type="NCBI Taxonomy" id="1434730"/>
    <lineage>
        <taxon>Bacteria</taxon>
        <taxon>Bacillati</taxon>
        <taxon>Actinomycetota</taxon>
        <taxon>Actinomycetes</taxon>
        <taxon>Micromonosporales</taxon>
        <taxon>Micromonosporaceae</taxon>
        <taxon>Dactylosporangium</taxon>
    </lineage>
</organism>
<accession>A0ABV9WD53</accession>
<dbReference type="PROSITE" id="PS50949">
    <property type="entry name" value="HTH_GNTR"/>
    <property type="match status" value="1"/>
</dbReference>
<sequence length="219" mass="24360">MPTKQLYQSKAGAAHGILREQILDGTLAAGTILNQEQVAADLGMSTTPIREALRRLESEGLVLMPAHRDATVAPLDLGEFLLLFDVRAELDTMAAGYAAERHTDTDRKALQKAVGALERRPKNWIPTMRGFYSAVYHASHDTILIGHLERLWDQSRRYQHAMRDFSDTALFPRTYRDIVDAILEHDGPAAEKAMQKHLADAREAIKRTIATFARGATAS</sequence>
<dbReference type="InterPro" id="IPR000524">
    <property type="entry name" value="Tscrpt_reg_HTH_GntR"/>
</dbReference>
<proteinExistence type="predicted"/>
<evidence type="ECO:0000313" key="6">
    <source>
        <dbReference type="Proteomes" id="UP001595912"/>
    </source>
</evidence>
<dbReference type="InterPro" id="IPR036388">
    <property type="entry name" value="WH-like_DNA-bd_sf"/>
</dbReference>
<dbReference type="EMBL" id="JBHSIU010000101">
    <property type="protein sequence ID" value="MFC5006358.1"/>
    <property type="molecule type" value="Genomic_DNA"/>
</dbReference>
<evidence type="ECO:0000256" key="3">
    <source>
        <dbReference type="ARBA" id="ARBA00023163"/>
    </source>
</evidence>
<evidence type="ECO:0000256" key="1">
    <source>
        <dbReference type="ARBA" id="ARBA00023015"/>
    </source>
</evidence>
<dbReference type="InterPro" id="IPR008920">
    <property type="entry name" value="TF_FadR/GntR_C"/>
</dbReference>
<dbReference type="Pfam" id="PF07729">
    <property type="entry name" value="FCD"/>
    <property type="match status" value="1"/>
</dbReference>
<dbReference type="PANTHER" id="PTHR43537:SF5">
    <property type="entry name" value="UXU OPERON TRANSCRIPTIONAL REGULATOR"/>
    <property type="match status" value="1"/>
</dbReference>
<dbReference type="InterPro" id="IPR036390">
    <property type="entry name" value="WH_DNA-bd_sf"/>
</dbReference>
<evidence type="ECO:0000256" key="2">
    <source>
        <dbReference type="ARBA" id="ARBA00023125"/>
    </source>
</evidence>
<dbReference type="InterPro" id="IPR011711">
    <property type="entry name" value="GntR_C"/>
</dbReference>
<keyword evidence="6" id="KW-1185">Reference proteome</keyword>
<evidence type="ECO:0000313" key="5">
    <source>
        <dbReference type="EMBL" id="MFC5006358.1"/>
    </source>
</evidence>
<name>A0ABV9WD53_9ACTN</name>
<dbReference type="Gene3D" id="1.20.120.530">
    <property type="entry name" value="GntR ligand-binding domain-like"/>
    <property type="match status" value="1"/>
</dbReference>
<dbReference type="PANTHER" id="PTHR43537">
    <property type="entry name" value="TRANSCRIPTIONAL REGULATOR, GNTR FAMILY"/>
    <property type="match status" value="1"/>
</dbReference>
<dbReference type="SUPFAM" id="SSF46785">
    <property type="entry name" value="Winged helix' DNA-binding domain"/>
    <property type="match status" value="1"/>
</dbReference>
<dbReference type="SMART" id="SM00895">
    <property type="entry name" value="FCD"/>
    <property type="match status" value="1"/>
</dbReference>
<feature type="domain" description="HTH gntR-type" evidence="4">
    <location>
        <begin position="8"/>
        <end position="75"/>
    </location>
</feature>
<dbReference type="RefSeq" id="WP_380126982.1">
    <property type="nucleotide sequence ID" value="NZ_JBHSIU010000101.1"/>
</dbReference>